<keyword evidence="2" id="KW-1185">Reference proteome</keyword>
<evidence type="ECO:0000313" key="2">
    <source>
        <dbReference type="Proteomes" id="UP001301140"/>
    </source>
</evidence>
<dbReference type="EMBL" id="JARGEQ010000091">
    <property type="protein sequence ID" value="MDF1586537.1"/>
    <property type="molecule type" value="Genomic_DNA"/>
</dbReference>
<comment type="caution">
    <text evidence="1">The sequence shown here is derived from an EMBL/GenBank/DDBJ whole genome shotgun (WGS) entry which is preliminary data.</text>
</comment>
<gene>
    <name evidence="1" type="ORF">PZ740_09085</name>
</gene>
<dbReference type="RefSeq" id="WP_327788952.1">
    <property type="nucleotide sequence ID" value="NZ_JARGEQ010000091.1"/>
</dbReference>
<reference evidence="1 2" key="1">
    <citation type="submission" date="2023-03" db="EMBL/GenBank/DDBJ databases">
        <title>YIM 152171 draft genome.</title>
        <authorList>
            <person name="Yang Z."/>
        </authorList>
    </citation>
    <scope>NUCLEOTIDE SEQUENCE [LARGE SCALE GENOMIC DNA]</scope>
    <source>
        <strain evidence="1 2">YIM 152171</strain>
    </source>
</reference>
<organism evidence="1 2">
    <name type="scientific">Marinimicrococcus flavescens</name>
    <dbReference type="NCBI Taxonomy" id="3031815"/>
    <lineage>
        <taxon>Bacteria</taxon>
        <taxon>Pseudomonadati</taxon>
        <taxon>Pseudomonadota</taxon>
        <taxon>Alphaproteobacteria</taxon>
        <taxon>Geminicoccales</taxon>
        <taxon>Geminicoccaceae</taxon>
        <taxon>Marinimicrococcus</taxon>
    </lineage>
</organism>
<sequence>MVAETTSRVADNTPEHVNAWIRCCTEQSVHHLAENPDLISMRLRQLDREWNVERALEANAASFALFGLVLGLRKRGWLGLPIGVAGFLLQHAVEGWCPPLSVLRRLGFRTSREIEEERGALKALRGDFAVLPADAPAAERARRALEAARAR</sequence>
<accession>A0AAP4D4T0</accession>
<dbReference type="AlphaFoldDB" id="A0AAP4D4T0"/>
<protein>
    <submittedName>
        <fullName evidence="1">DUF2892 domain-containing protein</fullName>
    </submittedName>
</protein>
<evidence type="ECO:0000313" key="1">
    <source>
        <dbReference type="EMBL" id="MDF1586537.1"/>
    </source>
</evidence>
<dbReference type="Proteomes" id="UP001301140">
    <property type="component" value="Unassembled WGS sequence"/>
</dbReference>
<dbReference type="Gene3D" id="6.10.140.1340">
    <property type="match status" value="1"/>
</dbReference>
<proteinExistence type="predicted"/>
<name>A0AAP4D4T0_9PROT</name>